<dbReference type="EMBL" id="JAQMLS010000002">
    <property type="protein sequence ID" value="MDB8741435.1"/>
    <property type="molecule type" value="Genomic_DNA"/>
</dbReference>
<dbReference type="PANTHER" id="PTHR31118:SF12">
    <property type="entry name" value="CYCLASE-LIKE PROTEIN 2"/>
    <property type="match status" value="1"/>
</dbReference>
<organism evidence="1 4">
    <name type="scientific">Ruminococcus bicirculans</name>
    <name type="common">ex Wegman et al. 2014</name>
    <dbReference type="NCBI Taxonomy" id="1160721"/>
    <lineage>
        <taxon>Bacteria</taxon>
        <taxon>Bacillati</taxon>
        <taxon>Bacillota</taxon>
        <taxon>Clostridia</taxon>
        <taxon>Eubacteriales</taxon>
        <taxon>Oscillospiraceae</taxon>
        <taxon>Ruminococcus</taxon>
    </lineage>
</organism>
<dbReference type="GO" id="GO:0019441">
    <property type="term" value="P:L-tryptophan catabolic process to kynurenine"/>
    <property type="evidence" value="ECO:0007669"/>
    <property type="project" value="InterPro"/>
</dbReference>
<dbReference type="InterPro" id="IPR007325">
    <property type="entry name" value="KFase/CYL"/>
</dbReference>
<dbReference type="AlphaFoldDB" id="A0AAP3QX85"/>
<dbReference type="EMBL" id="JAQMLV010000001">
    <property type="protein sequence ID" value="MDB8743488.1"/>
    <property type="molecule type" value="Genomic_DNA"/>
</dbReference>
<evidence type="ECO:0000313" key="1">
    <source>
        <dbReference type="EMBL" id="MCQ5153859.1"/>
    </source>
</evidence>
<dbReference type="Pfam" id="PF04199">
    <property type="entry name" value="Cyclase"/>
    <property type="match status" value="1"/>
</dbReference>
<dbReference type="PANTHER" id="PTHR31118">
    <property type="entry name" value="CYCLASE-LIKE PROTEIN 2"/>
    <property type="match status" value="1"/>
</dbReference>
<gene>
    <name evidence="1" type="ORF">NE632_11155</name>
    <name evidence="3" type="ORF">PNU62_00470</name>
    <name evidence="2" type="ORF">PNV70_05065</name>
</gene>
<evidence type="ECO:0000313" key="3">
    <source>
        <dbReference type="EMBL" id="MDB8743488.1"/>
    </source>
</evidence>
<reference evidence="2" key="2">
    <citation type="submission" date="2023-01" db="EMBL/GenBank/DDBJ databases">
        <title>Human gut microbiome strain richness.</title>
        <authorList>
            <person name="Chen-Liaw A."/>
        </authorList>
    </citation>
    <scope>NUCLEOTIDE SEQUENCE</scope>
    <source>
        <strain evidence="3">1001275st1_F4_1001275B_160808</strain>
        <strain evidence="2">D59st1_B8_D59t2_181005</strain>
    </source>
</reference>
<dbReference type="SUPFAM" id="SSF102198">
    <property type="entry name" value="Putative cyclase"/>
    <property type="match status" value="1"/>
</dbReference>
<dbReference type="RefSeq" id="WP_118157298.1">
    <property type="nucleotide sequence ID" value="NZ_CAKVXH010000015.1"/>
</dbReference>
<dbReference type="GO" id="GO:0004061">
    <property type="term" value="F:arylformamidase activity"/>
    <property type="evidence" value="ECO:0007669"/>
    <property type="project" value="InterPro"/>
</dbReference>
<evidence type="ECO:0000313" key="4">
    <source>
        <dbReference type="Proteomes" id="UP001206236"/>
    </source>
</evidence>
<reference evidence="1" key="1">
    <citation type="submission" date="2022-06" db="EMBL/GenBank/DDBJ databases">
        <title>Isolation of gut microbiota from human fecal samples.</title>
        <authorList>
            <person name="Pamer E.G."/>
            <person name="Barat B."/>
            <person name="Waligurski E."/>
            <person name="Medina S."/>
            <person name="Paddock L."/>
            <person name="Mostad J."/>
        </authorList>
    </citation>
    <scope>NUCLEOTIDE SEQUENCE</scope>
    <source>
        <strain evidence="1">DFI.5.57</strain>
    </source>
</reference>
<dbReference type="Gene3D" id="3.50.30.50">
    <property type="entry name" value="Putative cyclase"/>
    <property type="match status" value="1"/>
</dbReference>
<name>A0AAP3QX85_9FIRM</name>
<accession>A0AAP3QX85</accession>
<dbReference type="Proteomes" id="UP001211015">
    <property type="component" value="Unassembled WGS sequence"/>
</dbReference>
<dbReference type="EMBL" id="JANGCN010000028">
    <property type="protein sequence ID" value="MCQ5153859.1"/>
    <property type="molecule type" value="Genomic_DNA"/>
</dbReference>
<dbReference type="Proteomes" id="UP001211421">
    <property type="component" value="Unassembled WGS sequence"/>
</dbReference>
<dbReference type="Proteomes" id="UP001206236">
    <property type="component" value="Unassembled WGS sequence"/>
</dbReference>
<proteinExistence type="predicted"/>
<protein>
    <submittedName>
        <fullName evidence="1">Cyclase family protein</fullName>
    </submittedName>
</protein>
<sequence length="220" mass="24393">MKIIDLSGEYTEKMWYYGEPYTPYSVKDLACVDKNGYIAREYTLTAHTGTHIENSAHWSENAQGISETPIEKFAGNARLLYLPFSESKEITVKRLKAAGADGLEKDEICIIRTNWDSFWNKKEYVSESPYITVPAAEYLVSKGIKLVGMDSPMIGDPNDGISSVGADLVLPDYKFSEAGIPIILGLVNLSSLPEKFFFTAFPLKLHNGEGSPCRATAITF</sequence>
<comment type="caution">
    <text evidence="1">The sequence shown here is derived from an EMBL/GenBank/DDBJ whole genome shotgun (WGS) entry which is preliminary data.</text>
</comment>
<dbReference type="InterPro" id="IPR037175">
    <property type="entry name" value="KFase_sf"/>
</dbReference>
<evidence type="ECO:0000313" key="2">
    <source>
        <dbReference type="EMBL" id="MDB8741435.1"/>
    </source>
</evidence>